<evidence type="ECO:0000313" key="3">
    <source>
        <dbReference type="Proteomes" id="UP001501734"/>
    </source>
</evidence>
<comment type="subcellular location">
    <subcellularLocation>
        <location evidence="1">Cell membrane</location>
        <topology evidence="1">Peripheral membrane protein</topology>
        <orientation evidence="1">Cytoplasmic side</orientation>
    </subcellularLocation>
</comment>
<dbReference type="RefSeq" id="WP_344911757.1">
    <property type="nucleotide sequence ID" value="NZ_BAABDL010000074.1"/>
</dbReference>
<dbReference type="Pfam" id="PF01809">
    <property type="entry name" value="YidD"/>
    <property type="match status" value="1"/>
</dbReference>
<name>A0ABP7VLP6_9BACI</name>
<dbReference type="Proteomes" id="UP001501734">
    <property type="component" value="Unassembled WGS sequence"/>
</dbReference>
<keyword evidence="3" id="KW-1185">Reference proteome</keyword>
<dbReference type="PANTHER" id="PTHR33383">
    <property type="entry name" value="MEMBRANE PROTEIN INSERTION EFFICIENCY FACTOR-RELATED"/>
    <property type="match status" value="1"/>
</dbReference>
<dbReference type="NCBIfam" id="TIGR00278">
    <property type="entry name" value="membrane protein insertion efficiency factor YidD"/>
    <property type="match status" value="1"/>
</dbReference>
<comment type="caution">
    <text evidence="2">The sequence shown here is derived from an EMBL/GenBank/DDBJ whole genome shotgun (WGS) entry which is preliminary data.</text>
</comment>
<sequence>MKWLLLKIIGFYRKYISPMTPPSCRFHPTCSEYGMTAISRFGAFKGTFLTVIRILKCNPFHSGGFDPVPEKKK</sequence>
<dbReference type="PANTHER" id="PTHR33383:SF1">
    <property type="entry name" value="MEMBRANE PROTEIN INSERTION EFFICIENCY FACTOR-RELATED"/>
    <property type="match status" value="1"/>
</dbReference>
<evidence type="ECO:0000256" key="1">
    <source>
        <dbReference type="HAMAP-Rule" id="MF_00386"/>
    </source>
</evidence>
<keyword evidence="1" id="KW-0472">Membrane</keyword>
<evidence type="ECO:0000313" key="2">
    <source>
        <dbReference type="EMBL" id="GAA4069696.1"/>
    </source>
</evidence>
<dbReference type="InterPro" id="IPR002696">
    <property type="entry name" value="Membr_insert_effic_factor_YidD"/>
</dbReference>
<reference evidence="3" key="1">
    <citation type="journal article" date="2019" name="Int. J. Syst. Evol. Microbiol.">
        <title>The Global Catalogue of Microorganisms (GCM) 10K type strain sequencing project: providing services to taxonomists for standard genome sequencing and annotation.</title>
        <authorList>
            <consortium name="The Broad Institute Genomics Platform"/>
            <consortium name="The Broad Institute Genome Sequencing Center for Infectious Disease"/>
            <person name="Wu L."/>
            <person name="Ma J."/>
        </authorList>
    </citation>
    <scope>NUCLEOTIDE SEQUENCE [LARGE SCALE GENOMIC DNA]</scope>
    <source>
        <strain evidence="3">JCM 17250</strain>
    </source>
</reference>
<accession>A0ABP7VLP6</accession>
<proteinExistence type="inferred from homology"/>
<keyword evidence="1" id="KW-1003">Cell membrane</keyword>
<dbReference type="SMART" id="SM01234">
    <property type="entry name" value="Haemolytic"/>
    <property type="match status" value="1"/>
</dbReference>
<comment type="function">
    <text evidence="1">Could be involved in insertion of integral membrane proteins into the membrane.</text>
</comment>
<organism evidence="2 3">
    <name type="scientific">Amphibacillus indicireducens</name>
    <dbReference type="NCBI Taxonomy" id="1076330"/>
    <lineage>
        <taxon>Bacteria</taxon>
        <taxon>Bacillati</taxon>
        <taxon>Bacillota</taxon>
        <taxon>Bacilli</taxon>
        <taxon>Bacillales</taxon>
        <taxon>Bacillaceae</taxon>
        <taxon>Amphibacillus</taxon>
    </lineage>
</organism>
<dbReference type="EMBL" id="BAABDL010000074">
    <property type="protein sequence ID" value="GAA4069696.1"/>
    <property type="molecule type" value="Genomic_DNA"/>
</dbReference>
<dbReference type="HAMAP" id="MF_00386">
    <property type="entry name" value="UPF0161_YidD"/>
    <property type="match status" value="1"/>
</dbReference>
<gene>
    <name evidence="2" type="primary">yidD</name>
    <name evidence="2" type="ORF">GCM10022410_14530</name>
</gene>
<protein>
    <recommendedName>
        <fullName evidence="1">Putative membrane protein insertion efficiency factor</fullName>
    </recommendedName>
</protein>
<comment type="similarity">
    <text evidence="1">Belongs to the UPF0161 family.</text>
</comment>